<sequence length="776" mass="84206">MAASASESRRAHPYLNNASADTDSQKDKGPSTHPRMMIKPSITELTKEVRTNILCTVEGCGKILPNTPALNMHLVKSHRVKDGLVNPTVRKDIKGSQKLYCCPVEGCPRGPNRPFSQFSLVKQHFMKMHAEKKHKCAKCSNCYSTEWDLRRHAEDCGKTFCCTCGCPYASRAALLSHIYRTGHEVPTEHRDPPVKKRKMEGWPGGAVKSRPGEHVQQAANVEKELLSEALVSADQAHHMEPGIQNPSSAKSIQKLLLPKPKIALVNVPVMQFARVPVLLSSADSSAVRSVLLTVDGQGSVMSAVHLLPQSAGAVVPTLGTRTLGSRDDTPISRQGLDPVSVGVQVDLGGVISGHWLPNEPAHRGKSTSTDIQTDITYLSGGQQPATTFFPAESSVSSCSQTDISVSAQVLLPVSVETQTFPSHSRVTSSIGAQTDAFRQTYFSPYNVTRETQTNTSLGVSEDAGQMDQAVMCTHLFGSESPNVSSQTASKEKFFRTGDNMEEPLNSNGSCLYDDKSMCFGVQTDLLHHNPVADNQTQTMALFSDFEKMLSDSMVGSPLDGHSTLSDATASCEAELASEEPAAGIDFDFEDFLNAAHIQTQTEESELRGTLGSEAHLESLDIETQTDFLLFDHPTQSDSNGNCRPHSNDLGLEMFDTQTQTDLNFLLDTTGSQVSLGNFLKHSSFSIGTGTQTDVRQALPTSSYGQVKLSSAETQTVTSSFNNLGSLFLTSNETQTAIDDFLTADLAWNIESHFSSVETQTSEDLFSLFQHSEKPNS</sequence>
<evidence type="ECO:0000256" key="1">
    <source>
        <dbReference type="SAM" id="MobiDB-lite"/>
    </source>
</evidence>
<dbReference type="Proteomes" id="UP000824540">
    <property type="component" value="Unassembled WGS sequence"/>
</dbReference>
<dbReference type="SMART" id="SM00355">
    <property type="entry name" value="ZnF_C2H2"/>
    <property type="match status" value="4"/>
</dbReference>
<dbReference type="InterPro" id="IPR056545">
    <property type="entry name" value="C2H2_ASCIZ_1st_2nd"/>
</dbReference>
<dbReference type="GO" id="GO:0045944">
    <property type="term" value="P:positive regulation of transcription by RNA polymerase II"/>
    <property type="evidence" value="ECO:0007669"/>
    <property type="project" value="InterPro"/>
</dbReference>
<name>A0A8T2NE24_9TELE</name>
<feature type="region of interest" description="Disordered" evidence="1">
    <location>
        <begin position="184"/>
        <end position="213"/>
    </location>
</feature>
<organism evidence="3 4">
    <name type="scientific">Albula glossodonta</name>
    <name type="common">roundjaw bonefish</name>
    <dbReference type="NCBI Taxonomy" id="121402"/>
    <lineage>
        <taxon>Eukaryota</taxon>
        <taxon>Metazoa</taxon>
        <taxon>Chordata</taxon>
        <taxon>Craniata</taxon>
        <taxon>Vertebrata</taxon>
        <taxon>Euteleostomi</taxon>
        <taxon>Actinopterygii</taxon>
        <taxon>Neopterygii</taxon>
        <taxon>Teleostei</taxon>
        <taxon>Albuliformes</taxon>
        <taxon>Albulidae</taxon>
        <taxon>Albula</taxon>
    </lineage>
</organism>
<dbReference type="InterPro" id="IPR055303">
    <property type="entry name" value="ATMIN"/>
</dbReference>
<dbReference type="EMBL" id="JAFBMS010000075">
    <property type="protein sequence ID" value="KAG9338046.1"/>
    <property type="molecule type" value="Genomic_DNA"/>
</dbReference>
<feature type="region of interest" description="Disordered" evidence="1">
    <location>
        <begin position="1"/>
        <end position="38"/>
    </location>
</feature>
<evidence type="ECO:0000313" key="3">
    <source>
        <dbReference type="EMBL" id="KAG9338046.1"/>
    </source>
</evidence>
<dbReference type="Pfam" id="PF24761">
    <property type="entry name" value="C2H2_ASCIZ_4th"/>
    <property type="match status" value="1"/>
</dbReference>
<dbReference type="GO" id="GO:0000981">
    <property type="term" value="F:DNA-binding transcription factor activity, RNA polymerase II-specific"/>
    <property type="evidence" value="ECO:0007669"/>
    <property type="project" value="TreeGrafter"/>
</dbReference>
<dbReference type="AlphaFoldDB" id="A0A8T2NE24"/>
<dbReference type="PANTHER" id="PTHR46664">
    <property type="entry name" value="ATM INTERACTOR"/>
    <property type="match status" value="1"/>
</dbReference>
<dbReference type="Pfam" id="PF24759">
    <property type="entry name" value="C2HC_ASCIZ"/>
    <property type="match status" value="1"/>
</dbReference>
<dbReference type="OrthoDB" id="6354171at2759"/>
<evidence type="ECO:0000313" key="4">
    <source>
        <dbReference type="Proteomes" id="UP000824540"/>
    </source>
</evidence>
<dbReference type="PANTHER" id="PTHR46664:SF1">
    <property type="entry name" value="ATM INTERACTOR"/>
    <property type="match status" value="1"/>
</dbReference>
<comment type="caution">
    <text evidence="3">The sequence shown here is derived from an EMBL/GenBank/DDBJ whole genome shotgun (WGS) entry which is preliminary data.</text>
</comment>
<feature type="compositionally biased region" description="Basic and acidic residues" evidence="1">
    <location>
        <begin position="184"/>
        <end position="194"/>
    </location>
</feature>
<evidence type="ECO:0000259" key="2">
    <source>
        <dbReference type="PROSITE" id="PS00028"/>
    </source>
</evidence>
<dbReference type="GO" id="GO:0005634">
    <property type="term" value="C:nucleus"/>
    <property type="evidence" value="ECO:0007669"/>
    <property type="project" value="TreeGrafter"/>
</dbReference>
<protein>
    <recommendedName>
        <fullName evidence="2">C2H2-type domain-containing protein</fullName>
    </recommendedName>
</protein>
<proteinExistence type="predicted"/>
<feature type="domain" description="C2H2-type" evidence="2">
    <location>
        <begin position="55"/>
        <end position="78"/>
    </location>
</feature>
<keyword evidence="4" id="KW-1185">Reference proteome</keyword>
<dbReference type="Pfam" id="PF24757">
    <property type="entry name" value="C2H2_ASCIZ"/>
    <property type="match status" value="2"/>
</dbReference>
<dbReference type="InterPro" id="IPR056380">
    <property type="entry name" value="Znf_C2H2_ASCIZ_4th"/>
</dbReference>
<dbReference type="PROSITE" id="PS00028">
    <property type="entry name" value="ZINC_FINGER_C2H2_1"/>
    <property type="match status" value="1"/>
</dbReference>
<gene>
    <name evidence="3" type="ORF">JZ751_027210</name>
</gene>
<accession>A0A8T2NE24</accession>
<dbReference type="InterPro" id="IPR056381">
    <property type="entry name" value="Znf_C2HC_ASCIZ_3rd"/>
</dbReference>
<dbReference type="Gene3D" id="3.30.160.60">
    <property type="entry name" value="Classic Zinc Finger"/>
    <property type="match status" value="1"/>
</dbReference>
<dbReference type="InterPro" id="IPR013087">
    <property type="entry name" value="Znf_C2H2_type"/>
</dbReference>
<dbReference type="GO" id="GO:0000976">
    <property type="term" value="F:transcription cis-regulatory region binding"/>
    <property type="evidence" value="ECO:0007669"/>
    <property type="project" value="InterPro"/>
</dbReference>
<reference evidence="3" key="1">
    <citation type="thesis" date="2021" institute="BYU ScholarsArchive" country="Provo, UT, USA">
        <title>Applications of and Algorithms for Genome Assembly and Genomic Analyses with an Emphasis on Marine Teleosts.</title>
        <authorList>
            <person name="Pickett B.D."/>
        </authorList>
    </citation>
    <scope>NUCLEOTIDE SEQUENCE</scope>
    <source>
        <strain evidence="3">HI-2016</strain>
    </source>
</reference>